<name>A0A3E0I6C3_9PSEU</name>
<dbReference type="Pfam" id="PF05960">
    <property type="entry name" value="DUF885"/>
    <property type="match status" value="1"/>
</dbReference>
<reference evidence="1 2" key="1">
    <citation type="submission" date="2018-08" db="EMBL/GenBank/DDBJ databases">
        <title>Genomic Encyclopedia of Archaeal and Bacterial Type Strains, Phase II (KMG-II): from individual species to whole genera.</title>
        <authorList>
            <person name="Goeker M."/>
        </authorList>
    </citation>
    <scope>NUCLEOTIDE SEQUENCE [LARGE SCALE GENOMIC DNA]</scope>
    <source>
        <strain evidence="1 2">DSM 45791</strain>
    </source>
</reference>
<dbReference type="Proteomes" id="UP000256269">
    <property type="component" value="Unassembled WGS sequence"/>
</dbReference>
<dbReference type="InterPro" id="IPR010281">
    <property type="entry name" value="DUF885"/>
</dbReference>
<dbReference type="AlphaFoldDB" id="A0A3E0I6C3"/>
<evidence type="ECO:0000313" key="2">
    <source>
        <dbReference type="Proteomes" id="UP000256269"/>
    </source>
</evidence>
<sequence>MSPLAELADELFDLVLARFPIGASFAGVPGHDDRLTDYSRPAEEAFAASVAGLAARAAAVPDEDLSTTDRITKRTIAHEAAVLAGQIEGRWIEFTVSDYLLTPVAGLLSALHDVPLNDDLPKRLAALPEFLATVAQRQRDGLAAGLTPLTHLVQAAIANLDVRLATVDTFVRSEACRPVVTSLVAPAIAEYRDFLATEVLPHGRDTEHAGLCWLPGGSERYATAVRAHTTTSLTPDELHQMGLDVLADLAHDYVELGRRVFGTDELPEIFRRLRDDPALRWSNAEEMIAAATATVRRAERAAPDWFHQVPSTVCDVRAFPPSTSTLPGAYRHGSLDGSRPGTFHVNTDRPAETPRHQIEALAFHEAVPGHHFEVTGAETRTDLPLLRRTASVSAYREGWGLYSERLADEMGLYTDDLARLGMLMMDSTRAGRLVVDTGLHAQGWSRQRGIDYLLANTPMAPHHVESEVDRYLAVPGQALAYMVGRLEIQRLRRKAEAALGDRFDVRDFHAVVLSEGAVPLSVLDELITEWIDRVSGRA</sequence>
<dbReference type="OrthoDB" id="9760040at2"/>
<dbReference type="EMBL" id="QUNO01000002">
    <property type="protein sequence ID" value="REH54160.1"/>
    <property type="molecule type" value="Genomic_DNA"/>
</dbReference>
<organism evidence="1 2">
    <name type="scientific">Kutzneria buriramensis</name>
    <dbReference type="NCBI Taxonomy" id="1045776"/>
    <lineage>
        <taxon>Bacteria</taxon>
        <taxon>Bacillati</taxon>
        <taxon>Actinomycetota</taxon>
        <taxon>Actinomycetes</taxon>
        <taxon>Pseudonocardiales</taxon>
        <taxon>Pseudonocardiaceae</taxon>
        <taxon>Kutzneria</taxon>
    </lineage>
</organism>
<keyword evidence="2" id="KW-1185">Reference proteome</keyword>
<proteinExistence type="predicted"/>
<dbReference type="PANTHER" id="PTHR33361">
    <property type="entry name" value="GLR0591 PROTEIN"/>
    <property type="match status" value="1"/>
</dbReference>
<dbReference type="RefSeq" id="WP_116173264.1">
    <property type="nucleotide sequence ID" value="NZ_CP144375.1"/>
</dbReference>
<dbReference type="PANTHER" id="PTHR33361:SF2">
    <property type="entry name" value="DUF885 DOMAIN-CONTAINING PROTEIN"/>
    <property type="match status" value="1"/>
</dbReference>
<accession>A0A3E0I6C3</accession>
<comment type="caution">
    <text evidence="1">The sequence shown here is derived from an EMBL/GenBank/DDBJ whole genome shotgun (WGS) entry which is preliminary data.</text>
</comment>
<protein>
    <submittedName>
        <fullName evidence="1">Uncharacterized protein (DUF885 family)</fullName>
    </submittedName>
</protein>
<gene>
    <name evidence="1" type="ORF">BCF44_102392</name>
</gene>
<evidence type="ECO:0000313" key="1">
    <source>
        <dbReference type="EMBL" id="REH54160.1"/>
    </source>
</evidence>